<dbReference type="EMBL" id="DVGY01000078">
    <property type="protein sequence ID" value="HIR40837.1"/>
    <property type="molecule type" value="Genomic_DNA"/>
</dbReference>
<comment type="subcellular location">
    <subcellularLocation>
        <location evidence="2">Cell membrane</location>
        <topology evidence="2">Peripheral membrane protein</topology>
        <orientation evidence="2">Cytoplasmic side</orientation>
    </subcellularLocation>
</comment>
<dbReference type="HAMAP" id="MF_00386">
    <property type="entry name" value="UPF0161_YidD"/>
    <property type="match status" value="1"/>
</dbReference>
<evidence type="ECO:0000256" key="1">
    <source>
        <dbReference type="ARBA" id="ARBA00023136"/>
    </source>
</evidence>
<comment type="caution">
    <text evidence="3">The sequence shown here is derived from an EMBL/GenBank/DDBJ whole genome shotgun (WGS) entry which is preliminary data.</text>
</comment>
<protein>
    <recommendedName>
        <fullName evidence="2">Putative membrane protein insertion efficiency factor</fullName>
    </recommendedName>
</protein>
<reference evidence="3" key="1">
    <citation type="submission" date="2020-10" db="EMBL/GenBank/DDBJ databases">
        <authorList>
            <person name="Gilroy R."/>
        </authorList>
    </citation>
    <scope>NUCLEOTIDE SEQUENCE</scope>
    <source>
        <strain evidence="3">CHK184-25365</strain>
    </source>
</reference>
<dbReference type="PANTHER" id="PTHR33383">
    <property type="entry name" value="MEMBRANE PROTEIN INSERTION EFFICIENCY FACTOR-RELATED"/>
    <property type="match status" value="1"/>
</dbReference>
<comment type="similarity">
    <text evidence="2">Belongs to the UPF0161 family.</text>
</comment>
<evidence type="ECO:0000313" key="4">
    <source>
        <dbReference type="Proteomes" id="UP000886749"/>
    </source>
</evidence>
<proteinExistence type="inferred from homology"/>
<keyword evidence="1 2" id="KW-0472">Membrane</keyword>
<sequence>MKQLFIWLVRGYQKFISPLKPPCCRFYPTCSSYAVQVLQKFGVFRGSYLALRRILRCNPFHLGGFDYPPDKFSFFYRKFRPYVTTPRDLPEDEDSR</sequence>
<dbReference type="SMART" id="SM01234">
    <property type="entry name" value="Haemolytic"/>
    <property type="match status" value="1"/>
</dbReference>
<dbReference type="GO" id="GO:0005886">
    <property type="term" value="C:plasma membrane"/>
    <property type="evidence" value="ECO:0007669"/>
    <property type="project" value="UniProtKB-SubCell"/>
</dbReference>
<keyword evidence="2" id="KW-1003">Cell membrane</keyword>
<evidence type="ECO:0000313" key="3">
    <source>
        <dbReference type="EMBL" id="HIR40837.1"/>
    </source>
</evidence>
<evidence type="ECO:0000256" key="2">
    <source>
        <dbReference type="HAMAP-Rule" id="MF_00386"/>
    </source>
</evidence>
<reference evidence="3" key="2">
    <citation type="journal article" date="2021" name="PeerJ">
        <title>Extensive microbial diversity within the chicken gut microbiome revealed by metagenomics and culture.</title>
        <authorList>
            <person name="Gilroy R."/>
            <person name="Ravi A."/>
            <person name="Getino M."/>
            <person name="Pursley I."/>
            <person name="Horton D.L."/>
            <person name="Alikhan N.F."/>
            <person name="Baker D."/>
            <person name="Gharbi K."/>
            <person name="Hall N."/>
            <person name="Watson M."/>
            <person name="Adriaenssens E.M."/>
            <person name="Foster-Nyarko E."/>
            <person name="Jarju S."/>
            <person name="Secka A."/>
            <person name="Antonio M."/>
            <person name="Oren A."/>
            <person name="Chaudhuri R.R."/>
            <person name="La Ragione R."/>
            <person name="Hildebrand F."/>
            <person name="Pallen M.J."/>
        </authorList>
    </citation>
    <scope>NUCLEOTIDE SEQUENCE</scope>
    <source>
        <strain evidence="3">CHK184-25365</strain>
    </source>
</reference>
<dbReference type="PANTHER" id="PTHR33383:SF1">
    <property type="entry name" value="MEMBRANE PROTEIN INSERTION EFFICIENCY FACTOR-RELATED"/>
    <property type="match status" value="1"/>
</dbReference>
<dbReference type="NCBIfam" id="TIGR00278">
    <property type="entry name" value="membrane protein insertion efficiency factor YidD"/>
    <property type="match status" value="1"/>
</dbReference>
<name>A0A9D1AI32_9FIRM</name>
<dbReference type="InterPro" id="IPR002696">
    <property type="entry name" value="Membr_insert_effic_factor_YidD"/>
</dbReference>
<dbReference type="AlphaFoldDB" id="A0A9D1AI32"/>
<organism evidence="3 4">
    <name type="scientific">Candidatus Egerieicola pullicola</name>
    <dbReference type="NCBI Taxonomy" id="2840775"/>
    <lineage>
        <taxon>Bacteria</taxon>
        <taxon>Bacillati</taxon>
        <taxon>Bacillota</taxon>
        <taxon>Clostridia</taxon>
        <taxon>Eubacteriales</taxon>
        <taxon>Oscillospiraceae</taxon>
        <taxon>Oscillospiraceae incertae sedis</taxon>
        <taxon>Candidatus Egerieicola</taxon>
    </lineage>
</organism>
<gene>
    <name evidence="3" type="primary">yidD</name>
    <name evidence="3" type="ORF">IAB36_03310</name>
</gene>
<dbReference type="Proteomes" id="UP000886749">
    <property type="component" value="Unassembled WGS sequence"/>
</dbReference>
<dbReference type="Pfam" id="PF01809">
    <property type="entry name" value="YidD"/>
    <property type="match status" value="1"/>
</dbReference>
<accession>A0A9D1AI32</accession>
<comment type="function">
    <text evidence="2">Could be involved in insertion of integral membrane proteins into the membrane.</text>
</comment>